<dbReference type="Proteomes" id="UP000019478">
    <property type="component" value="Unassembled WGS sequence"/>
</dbReference>
<reference evidence="3 4" key="1">
    <citation type="submission" date="2013-03" db="EMBL/GenBank/DDBJ databases">
        <title>The Genome Sequence of Capronia epimyces CBS 606.96.</title>
        <authorList>
            <consortium name="The Broad Institute Genomics Platform"/>
            <person name="Cuomo C."/>
            <person name="de Hoog S."/>
            <person name="Gorbushina A."/>
            <person name="Walker B."/>
            <person name="Young S.K."/>
            <person name="Zeng Q."/>
            <person name="Gargeya S."/>
            <person name="Fitzgerald M."/>
            <person name="Haas B."/>
            <person name="Abouelleil A."/>
            <person name="Allen A.W."/>
            <person name="Alvarado L."/>
            <person name="Arachchi H.M."/>
            <person name="Berlin A.M."/>
            <person name="Chapman S.B."/>
            <person name="Gainer-Dewar J."/>
            <person name="Goldberg J."/>
            <person name="Griggs A."/>
            <person name="Gujja S."/>
            <person name="Hansen M."/>
            <person name="Howarth C."/>
            <person name="Imamovic A."/>
            <person name="Ireland A."/>
            <person name="Larimer J."/>
            <person name="McCowan C."/>
            <person name="Murphy C."/>
            <person name="Pearson M."/>
            <person name="Poon T.W."/>
            <person name="Priest M."/>
            <person name="Roberts A."/>
            <person name="Saif S."/>
            <person name="Shea T."/>
            <person name="Sisk P."/>
            <person name="Sykes S."/>
            <person name="Wortman J."/>
            <person name="Nusbaum C."/>
            <person name="Birren B."/>
        </authorList>
    </citation>
    <scope>NUCLEOTIDE SEQUENCE [LARGE SCALE GENOMIC DNA]</scope>
    <source>
        <strain evidence="3 4">CBS 606.96</strain>
    </source>
</reference>
<dbReference type="AlphaFoldDB" id="W9ZAR4"/>
<dbReference type="OrthoDB" id="4150776at2759"/>
<protein>
    <recommendedName>
        <fullName evidence="2">DUF6604 domain-containing protein</fullName>
    </recommendedName>
</protein>
<proteinExistence type="predicted"/>
<gene>
    <name evidence="3" type="ORF">A1O3_00162</name>
</gene>
<dbReference type="EMBL" id="AMGY01000001">
    <property type="protein sequence ID" value="EXJ91614.1"/>
    <property type="molecule type" value="Genomic_DNA"/>
</dbReference>
<feature type="domain" description="DUF6604" evidence="2">
    <location>
        <begin position="12"/>
        <end position="298"/>
    </location>
</feature>
<sequence>MFPQYLASSYLQYKSDTDHVATWLATTAKRCGFAADLLTASETEPSQKAPKLKGRARMLAKQAAKANKPTTQPAAASKPPVYTIPIKEFLPMAQYISGFGKPPIKVPNSFVRILDRAIALRKNVGDALRSQPDGQTLRNQDDRISDERHSFFVGVLEGVRETLKPRMSADVKAKGLETQAAASGPEPEPQSHLSNVFSSLTVEDVDVPDSMDETPESSTPNSAAGIPEQAKPTYRAETMMDLEEAFVALTCLLADFDSVRTVLKETWIGYSEGRFDIVSASITSNTALELARRLEEEQQQIFAPHGGSQHMLELYYCAHSLGQGYDHDYRERPEDDINFGIYDFSSTFYWPIYLILNSYLDVHQPGSVPVYKSGTYGLYDPRADRLKMSNREKWKEDKIILSEILPDFSIISFDPTRSPTDDEFTRGLCLAFKTGKLTLAVLLAAQVFLDIHHILRDNVNRGFRDLCRVAASSVASITENFKFHQNLKIENWPASNDQVLRQLANHIRGNCADVVQGVRQRVGFPPDITIEVNRLLKNHPIKCGLAVYDIKATFYEAGVTFCNAWGSVLFSGHLYNAVRQEKLSDHYWKDMELLFGLQDVQHMFTGDHPTAADQYFRRFCLAMGYSASNFARNRRRTHNGTASVSASAAGPRGLVKQAPVSRMFMPRYSHGAERMNMSAEDVEKILAKSNWLEVDADNDSDEERNREEERVPVTLERQSKPSSNSHLKKKWETRHQLSVVQLLRTLRSSLQVEIIEFSFDYFSMHRNCWRLLRNVKEATKDRMRQIFGSDYLDKESQLPSVVGYIFMYMAQDDKLAKQLGLKAPGGRFRTASRELLETAAEAIDIMIAAKAGGFVAARMELTYGVEFEMEEE</sequence>
<name>W9ZAR4_9EURO</name>
<dbReference type="PANTHER" id="PTHR38795">
    <property type="entry name" value="DUF6604 DOMAIN-CONTAINING PROTEIN"/>
    <property type="match status" value="1"/>
</dbReference>
<organism evidence="3 4">
    <name type="scientific">Capronia epimyces CBS 606.96</name>
    <dbReference type="NCBI Taxonomy" id="1182542"/>
    <lineage>
        <taxon>Eukaryota</taxon>
        <taxon>Fungi</taxon>
        <taxon>Dikarya</taxon>
        <taxon>Ascomycota</taxon>
        <taxon>Pezizomycotina</taxon>
        <taxon>Eurotiomycetes</taxon>
        <taxon>Chaetothyriomycetidae</taxon>
        <taxon>Chaetothyriales</taxon>
        <taxon>Herpotrichiellaceae</taxon>
        <taxon>Capronia</taxon>
    </lineage>
</organism>
<feature type="region of interest" description="Disordered" evidence="1">
    <location>
        <begin position="207"/>
        <end position="229"/>
    </location>
</feature>
<feature type="region of interest" description="Disordered" evidence="1">
    <location>
        <begin position="696"/>
        <end position="730"/>
    </location>
</feature>
<dbReference type="HOGENOM" id="CLU_008976_0_0_1"/>
<evidence type="ECO:0000256" key="1">
    <source>
        <dbReference type="SAM" id="MobiDB-lite"/>
    </source>
</evidence>
<evidence type="ECO:0000259" key="2">
    <source>
        <dbReference type="Pfam" id="PF20253"/>
    </source>
</evidence>
<dbReference type="GeneID" id="19164304"/>
<dbReference type="eggNOG" id="ENOG502RZSK">
    <property type="taxonomic scope" value="Eukaryota"/>
</dbReference>
<comment type="caution">
    <text evidence="3">The sequence shown here is derived from an EMBL/GenBank/DDBJ whole genome shotgun (WGS) entry which is preliminary data.</text>
</comment>
<dbReference type="RefSeq" id="XP_007728504.1">
    <property type="nucleotide sequence ID" value="XM_007730314.1"/>
</dbReference>
<evidence type="ECO:0000313" key="4">
    <source>
        <dbReference type="Proteomes" id="UP000019478"/>
    </source>
</evidence>
<dbReference type="PANTHER" id="PTHR38795:SF1">
    <property type="entry name" value="DUF6604 DOMAIN-CONTAINING PROTEIN"/>
    <property type="match status" value="1"/>
</dbReference>
<dbReference type="InterPro" id="IPR046539">
    <property type="entry name" value="DUF6604"/>
</dbReference>
<keyword evidence="4" id="KW-1185">Reference proteome</keyword>
<dbReference type="Pfam" id="PF20253">
    <property type="entry name" value="DUF6604"/>
    <property type="match status" value="1"/>
</dbReference>
<accession>W9ZAR4</accession>
<feature type="region of interest" description="Disordered" evidence="1">
    <location>
        <begin position="170"/>
        <end position="193"/>
    </location>
</feature>
<dbReference type="STRING" id="1182542.W9ZAR4"/>
<evidence type="ECO:0000313" key="3">
    <source>
        <dbReference type="EMBL" id="EXJ91614.1"/>
    </source>
</evidence>